<dbReference type="InterPro" id="IPR046233">
    <property type="entry name" value="DUF6266"/>
</dbReference>
<dbReference type="Proteomes" id="UP000061809">
    <property type="component" value="Chromosome"/>
</dbReference>
<dbReference type="PATRIC" id="fig|246787.4.peg.1982"/>
<proteinExistence type="predicted"/>
<sequence length="265" mass="29602">MGIINHGILGGFSGKVGPIVGFRWKSNYYIRSRAAKVSNPRTPKQQAQRGKFSTVFSFLKTIKPFIRLGYKEFSQEKSAFNSAMSYMLKKAVNSNGTEITIDFNRALVSMGTLMPVFNGTATLCKGQMLFNWYNNSGIGNAENADMAMLLVYNKDKEIAIYNTEAALRSDGYAELPLPNDWYDDELITYLSFRSVDGNSVANSIRLSVSIMEEITGDAEKREVIALVPSEKLFSFQHLNIASPIVAHILSVFYDEDRLCVSRPPT</sequence>
<evidence type="ECO:0000313" key="2">
    <source>
        <dbReference type="Proteomes" id="UP000061809"/>
    </source>
</evidence>
<protein>
    <submittedName>
        <fullName evidence="1">Uncharacterized protein</fullName>
    </submittedName>
</protein>
<reference evidence="1 2" key="1">
    <citation type="journal article" date="2015" name="Science">
        <title>Genetic determinants of in vivo fitness and diet responsiveness in multiple human gut Bacteroides.</title>
        <authorList>
            <person name="Wu M."/>
            <person name="McNulty N.P."/>
            <person name="Rodionov D.A."/>
            <person name="Khoroshkin M.S."/>
            <person name="Griffin N.W."/>
            <person name="Cheng J."/>
            <person name="Latreille P."/>
            <person name="Kerstetter R.A."/>
            <person name="Terrapon N."/>
            <person name="Henrissat B."/>
            <person name="Osterman A.L."/>
            <person name="Gordon J.I."/>
        </authorList>
    </citation>
    <scope>NUCLEOTIDE SEQUENCE [LARGE SCALE GENOMIC DNA]</scope>
    <source>
        <strain evidence="1 2">WH2</strain>
    </source>
</reference>
<name>A0A0P0FNM2_9BACE</name>
<dbReference type="Pfam" id="PF19781">
    <property type="entry name" value="DUF6266"/>
    <property type="match status" value="1"/>
</dbReference>
<dbReference type="RefSeq" id="WP_029429088.1">
    <property type="nucleotide sequence ID" value="NZ_CP012801.1"/>
</dbReference>
<accession>A0A0P0FNM2</accession>
<evidence type="ECO:0000313" key="1">
    <source>
        <dbReference type="EMBL" id="ALJ59170.1"/>
    </source>
</evidence>
<dbReference type="KEGG" id="bcel:BcellWH2_01924"/>
<dbReference type="AlphaFoldDB" id="A0A0P0FNM2"/>
<dbReference type="EMBL" id="CP012801">
    <property type="protein sequence ID" value="ALJ59170.1"/>
    <property type="molecule type" value="Genomic_DNA"/>
</dbReference>
<gene>
    <name evidence="1" type="ORF">BcellWH2_01924</name>
</gene>
<organism evidence="1 2">
    <name type="scientific">Bacteroides cellulosilyticus</name>
    <dbReference type="NCBI Taxonomy" id="246787"/>
    <lineage>
        <taxon>Bacteria</taxon>
        <taxon>Pseudomonadati</taxon>
        <taxon>Bacteroidota</taxon>
        <taxon>Bacteroidia</taxon>
        <taxon>Bacteroidales</taxon>
        <taxon>Bacteroidaceae</taxon>
        <taxon>Bacteroides</taxon>
    </lineage>
</organism>